<keyword evidence="1" id="KW-0812">Transmembrane</keyword>
<dbReference type="EMBL" id="BAAABM010000037">
    <property type="protein sequence ID" value="GAA0346327.1"/>
    <property type="molecule type" value="Genomic_DNA"/>
</dbReference>
<evidence type="ECO:0000256" key="1">
    <source>
        <dbReference type="SAM" id="Phobius"/>
    </source>
</evidence>
<feature type="transmembrane region" description="Helical" evidence="1">
    <location>
        <begin position="88"/>
        <end position="105"/>
    </location>
</feature>
<keyword evidence="1" id="KW-0472">Membrane</keyword>
<keyword evidence="3" id="KW-1185">Reference proteome</keyword>
<protein>
    <submittedName>
        <fullName evidence="2">Uncharacterized protein</fullName>
    </submittedName>
</protein>
<evidence type="ECO:0000313" key="2">
    <source>
        <dbReference type="EMBL" id="GAA0346327.1"/>
    </source>
</evidence>
<feature type="transmembrane region" description="Helical" evidence="1">
    <location>
        <begin position="62"/>
        <end position="82"/>
    </location>
</feature>
<dbReference type="Proteomes" id="UP001501822">
    <property type="component" value="Unassembled WGS sequence"/>
</dbReference>
<feature type="transmembrane region" description="Helical" evidence="1">
    <location>
        <begin position="7"/>
        <end position="27"/>
    </location>
</feature>
<name>A0ABN0WTP4_9ACTN</name>
<sequence length="114" mass="12482">MVYLGTLLTFSIVGLAYDVVVLLWNAGRIPLHAQWICLAAMASDVIGVVCLLALCRWKKWGFYGYALLCAADLGFSRAIVGHLVRENVLTFAVLVGLCVALQIGGERQGWKQLE</sequence>
<feature type="transmembrane region" description="Helical" evidence="1">
    <location>
        <begin position="33"/>
        <end position="55"/>
    </location>
</feature>
<reference evidence="2 3" key="1">
    <citation type="journal article" date="2019" name="Int. J. Syst. Evol. Microbiol.">
        <title>The Global Catalogue of Microorganisms (GCM) 10K type strain sequencing project: providing services to taxonomists for standard genome sequencing and annotation.</title>
        <authorList>
            <consortium name="The Broad Institute Genomics Platform"/>
            <consortium name="The Broad Institute Genome Sequencing Center for Infectious Disease"/>
            <person name="Wu L."/>
            <person name="Ma J."/>
        </authorList>
    </citation>
    <scope>NUCLEOTIDE SEQUENCE [LARGE SCALE GENOMIC DNA]</scope>
    <source>
        <strain evidence="2 3">JCM 3146</strain>
    </source>
</reference>
<organism evidence="2 3">
    <name type="scientific">Actinoallomurus spadix</name>
    <dbReference type="NCBI Taxonomy" id="79912"/>
    <lineage>
        <taxon>Bacteria</taxon>
        <taxon>Bacillati</taxon>
        <taxon>Actinomycetota</taxon>
        <taxon>Actinomycetes</taxon>
        <taxon>Streptosporangiales</taxon>
        <taxon>Thermomonosporaceae</taxon>
        <taxon>Actinoallomurus</taxon>
    </lineage>
</organism>
<evidence type="ECO:0000313" key="3">
    <source>
        <dbReference type="Proteomes" id="UP001501822"/>
    </source>
</evidence>
<comment type="caution">
    <text evidence="2">The sequence shown here is derived from an EMBL/GenBank/DDBJ whole genome shotgun (WGS) entry which is preliminary data.</text>
</comment>
<keyword evidence="1" id="KW-1133">Transmembrane helix</keyword>
<gene>
    <name evidence="2" type="ORF">GCM10010151_39950</name>
</gene>
<accession>A0ABN0WTP4</accession>
<proteinExistence type="predicted"/>